<dbReference type="Gene3D" id="1.25.40.20">
    <property type="entry name" value="Ankyrin repeat-containing domain"/>
    <property type="match status" value="1"/>
</dbReference>
<dbReference type="InterPro" id="IPR036770">
    <property type="entry name" value="Ankyrin_rpt-contain_sf"/>
</dbReference>
<dbReference type="Pfam" id="PF12796">
    <property type="entry name" value="Ank_2"/>
    <property type="match status" value="1"/>
</dbReference>
<feature type="transmembrane region" description="Helical" evidence="2">
    <location>
        <begin position="724"/>
        <end position="744"/>
    </location>
</feature>
<evidence type="ECO:0000313" key="4">
    <source>
        <dbReference type="EMBL" id="RZC50299.1"/>
    </source>
</evidence>
<dbReference type="PANTHER" id="PTHR24177">
    <property type="entry name" value="CASKIN"/>
    <property type="match status" value="1"/>
</dbReference>
<protein>
    <recommendedName>
        <fullName evidence="3">PGG domain-containing protein</fullName>
    </recommendedName>
</protein>
<dbReference type="PANTHER" id="PTHR24177:SF365">
    <property type="entry name" value="ANKYRIN REPEAT-CONTAINING PROTEIN NPR4-LIKE ISOFORM X1"/>
    <property type="match status" value="1"/>
</dbReference>
<evidence type="ECO:0000313" key="5">
    <source>
        <dbReference type="Proteomes" id="UP000316621"/>
    </source>
</evidence>
<feature type="region of interest" description="Disordered" evidence="1">
    <location>
        <begin position="48"/>
        <end position="75"/>
    </location>
</feature>
<accession>A0A4Y7IS26</accession>
<dbReference type="GO" id="GO:0016020">
    <property type="term" value="C:membrane"/>
    <property type="evidence" value="ECO:0007669"/>
    <property type="project" value="TreeGrafter"/>
</dbReference>
<proteinExistence type="predicted"/>
<gene>
    <name evidence="4" type="ORF">C5167_018721</name>
</gene>
<dbReference type="InterPro" id="IPR002110">
    <property type="entry name" value="Ankyrin_rpt"/>
</dbReference>
<evidence type="ECO:0000256" key="1">
    <source>
        <dbReference type="SAM" id="MobiDB-lite"/>
    </source>
</evidence>
<keyword evidence="2" id="KW-0472">Membrane</keyword>
<dbReference type="InterPro" id="IPR026961">
    <property type="entry name" value="PGG_dom"/>
</dbReference>
<dbReference type="EMBL" id="CM010716">
    <property type="protein sequence ID" value="RZC50299.1"/>
    <property type="molecule type" value="Genomic_DNA"/>
</dbReference>
<reference evidence="4 5" key="1">
    <citation type="journal article" date="2018" name="Science">
        <title>The opium poppy genome and morphinan production.</title>
        <authorList>
            <person name="Guo L."/>
            <person name="Winzer T."/>
            <person name="Yang X."/>
            <person name="Li Y."/>
            <person name="Ning Z."/>
            <person name="He Z."/>
            <person name="Teodor R."/>
            <person name="Lu Y."/>
            <person name="Bowser T.A."/>
            <person name="Graham I.A."/>
            <person name="Ye K."/>
        </authorList>
    </citation>
    <scope>NUCLEOTIDE SEQUENCE [LARGE SCALE GENOMIC DNA]</scope>
    <source>
        <strain evidence="5">cv. HN1</strain>
        <tissue evidence="4">Leaves</tissue>
    </source>
</reference>
<dbReference type="SMART" id="SM00248">
    <property type="entry name" value="ANK"/>
    <property type="match status" value="3"/>
</dbReference>
<evidence type="ECO:0000259" key="3">
    <source>
        <dbReference type="Pfam" id="PF13962"/>
    </source>
</evidence>
<dbReference type="Proteomes" id="UP000316621">
    <property type="component" value="Chromosome 2"/>
</dbReference>
<name>A0A4Y7IS26_PAPSO</name>
<organism evidence="4 5">
    <name type="scientific">Papaver somniferum</name>
    <name type="common">Opium poppy</name>
    <dbReference type="NCBI Taxonomy" id="3469"/>
    <lineage>
        <taxon>Eukaryota</taxon>
        <taxon>Viridiplantae</taxon>
        <taxon>Streptophyta</taxon>
        <taxon>Embryophyta</taxon>
        <taxon>Tracheophyta</taxon>
        <taxon>Spermatophyta</taxon>
        <taxon>Magnoliopsida</taxon>
        <taxon>Ranunculales</taxon>
        <taxon>Papaveraceae</taxon>
        <taxon>Papaveroideae</taxon>
        <taxon>Papaver</taxon>
    </lineage>
</organism>
<keyword evidence="2" id="KW-0812">Transmembrane</keyword>
<feature type="domain" description="PGG" evidence="3">
    <location>
        <begin position="595"/>
        <end position="712"/>
    </location>
</feature>
<dbReference type="SUPFAM" id="SSF48403">
    <property type="entry name" value="Ankyrin repeat"/>
    <property type="match status" value="1"/>
</dbReference>
<dbReference type="Gramene" id="RZC50299">
    <property type="protein sequence ID" value="RZC50299"/>
    <property type="gene ID" value="C5167_018721"/>
</dbReference>
<sequence length="784" mass="88497">MSARELSIGGGHDNRSPDEEIIDIKMLLKVLIESHTNTRNEMMEILRSSTSHSKTDKGKDKVVENPPPPASNHQKQKVGTFFYCPFLPTILPPSLPIGKNNANSSSGKQEIAQVLGGDDEEYRQPSEVDEAIYVPGRNDQLYEALRVDDLDQATEFLKNNPDAINQAITHDLGTTLHLAVYWNRKTIFVEEIVKLMTPKVLEYKICTNGNTALHTAASRGIIKAAVMMVHKNSKLTQIRNHDGRTPLEYALFFVTSGQKEIVEYLYSVTRNEEPNSPFSGPDGARLICSAIDANFYDLAFCLVKRFPKLVMENSPQHGMCGLELLVRKPFAFPSGTKLTWWQTRIYSLIHVDMNMTYVHLAEPNTCQYSSEFSERDNENPPEYTQAEESFSLTRHTRILMLCLTRVPHLKKSYNHKLMHLQATVLLKQMLVELRNANSTPEIINFFQSKPDIMKISIKHGIIEFVAECLEQFDYLVWQKIANQTMIQMAIAERNDIIVSMLCDFGDTYGEKFSLLSETDGDENTILHYAAKLAPPVQLDLVSGVALQIQRELQWYKGVESIMPRNDKFKRNKEGDTAQVVFTKEHKDLLNEGEVWMKDTSGSCMIVGALIATVAFAAAFTVPGGLISDLDSTKNGAPVFLGRVSFLVFVVADALALFSSITSVLMFLAIYTSRYSEMDFLLSLPQKLIIGLSTLFISMASILAAFGASLYIVVGEKFPQELVPIALLGCAPTALFVWLELPLFYEMLRSTYWVSLFRNHRYIDPRIKKNHNKKKENIVTRVSRD</sequence>
<feature type="transmembrane region" description="Helical" evidence="2">
    <location>
        <begin position="605"/>
        <end position="625"/>
    </location>
</feature>
<feature type="transmembrane region" description="Helical" evidence="2">
    <location>
        <begin position="645"/>
        <end position="667"/>
    </location>
</feature>
<feature type="transmembrane region" description="Helical" evidence="2">
    <location>
        <begin position="687"/>
        <end position="712"/>
    </location>
</feature>
<evidence type="ECO:0000256" key="2">
    <source>
        <dbReference type="SAM" id="Phobius"/>
    </source>
</evidence>
<dbReference type="AlphaFoldDB" id="A0A4Y7IS26"/>
<dbReference type="Pfam" id="PF13962">
    <property type="entry name" value="PGG"/>
    <property type="match status" value="1"/>
</dbReference>
<keyword evidence="5" id="KW-1185">Reference proteome</keyword>
<feature type="compositionally biased region" description="Basic and acidic residues" evidence="1">
    <location>
        <begin position="53"/>
        <end position="63"/>
    </location>
</feature>
<keyword evidence="2" id="KW-1133">Transmembrane helix</keyword>